<evidence type="ECO:0000313" key="1">
    <source>
        <dbReference type="EMBL" id="KAF9503535.1"/>
    </source>
</evidence>
<dbReference type="AlphaFoldDB" id="A0A9P6ADV6"/>
<gene>
    <name evidence="1" type="ORF">BS47DRAFT_1369461</name>
</gene>
<protein>
    <submittedName>
        <fullName evidence="1">Uncharacterized protein</fullName>
    </submittedName>
</protein>
<evidence type="ECO:0000313" key="2">
    <source>
        <dbReference type="Proteomes" id="UP000886523"/>
    </source>
</evidence>
<sequence>MAQDAITVLGDIDGIRPAHVIQVAKYLSEHDNNCPVGNAMRYKRIEDPTAEDTSICNQALSLAWIHVTQLMFNGEHEESATTVHSHLSACLVPRIKKMYSGCHLVTVTQIKQAFDQEEKAYNNAIVQTFTYIVKLSSSEEQELSDERAALILSHLTNLMDRGNWKGKEAQRQ</sequence>
<keyword evidence="2" id="KW-1185">Reference proteome</keyword>
<dbReference type="EMBL" id="MU129339">
    <property type="protein sequence ID" value="KAF9503535.1"/>
    <property type="molecule type" value="Genomic_DNA"/>
</dbReference>
<dbReference type="Proteomes" id="UP000886523">
    <property type="component" value="Unassembled WGS sequence"/>
</dbReference>
<accession>A0A9P6ADV6</accession>
<reference evidence="1" key="1">
    <citation type="journal article" date="2020" name="Nat. Commun.">
        <title>Large-scale genome sequencing of mycorrhizal fungi provides insights into the early evolution of symbiotic traits.</title>
        <authorList>
            <person name="Miyauchi S."/>
            <person name="Kiss E."/>
            <person name="Kuo A."/>
            <person name="Drula E."/>
            <person name="Kohler A."/>
            <person name="Sanchez-Garcia M."/>
            <person name="Morin E."/>
            <person name="Andreopoulos B."/>
            <person name="Barry K.W."/>
            <person name="Bonito G."/>
            <person name="Buee M."/>
            <person name="Carver A."/>
            <person name="Chen C."/>
            <person name="Cichocki N."/>
            <person name="Clum A."/>
            <person name="Culley D."/>
            <person name="Crous P.W."/>
            <person name="Fauchery L."/>
            <person name="Girlanda M."/>
            <person name="Hayes R.D."/>
            <person name="Keri Z."/>
            <person name="LaButti K."/>
            <person name="Lipzen A."/>
            <person name="Lombard V."/>
            <person name="Magnuson J."/>
            <person name="Maillard F."/>
            <person name="Murat C."/>
            <person name="Nolan M."/>
            <person name="Ohm R.A."/>
            <person name="Pangilinan J."/>
            <person name="Pereira M.F."/>
            <person name="Perotto S."/>
            <person name="Peter M."/>
            <person name="Pfister S."/>
            <person name="Riley R."/>
            <person name="Sitrit Y."/>
            <person name="Stielow J.B."/>
            <person name="Szollosi G."/>
            <person name="Zifcakova L."/>
            <person name="Stursova M."/>
            <person name="Spatafora J.W."/>
            <person name="Tedersoo L."/>
            <person name="Vaario L.M."/>
            <person name="Yamada A."/>
            <person name="Yan M."/>
            <person name="Wang P."/>
            <person name="Xu J."/>
            <person name="Bruns T."/>
            <person name="Baldrian P."/>
            <person name="Vilgalys R."/>
            <person name="Dunand C."/>
            <person name="Henrissat B."/>
            <person name="Grigoriev I.V."/>
            <person name="Hibbett D."/>
            <person name="Nagy L.G."/>
            <person name="Martin F.M."/>
        </authorList>
    </citation>
    <scope>NUCLEOTIDE SEQUENCE</scope>
    <source>
        <strain evidence="1">UP504</strain>
    </source>
</reference>
<proteinExistence type="predicted"/>
<name>A0A9P6ADV6_9AGAM</name>
<organism evidence="1 2">
    <name type="scientific">Hydnum rufescens UP504</name>
    <dbReference type="NCBI Taxonomy" id="1448309"/>
    <lineage>
        <taxon>Eukaryota</taxon>
        <taxon>Fungi</taxon>
        <taxon>Dikarya</taxon>
        <taxon>Basidiomycota</taxon>
        <taxon>Agaricomycotina</taxon>
        <taxon>Agaricomycetes</taxon>
        <taxon>Cantharellales</taxon>
        <taxon>Hydnaceae</taxon>
        <taxon>Hydnum</taxon>
    </lineage>
</organism>
<comment type="caution">
    <text evidence="1">The sequence shown here is derived from an EMBL/GenBank/DDBJ whole genome shotgun (WGS) entry which is preliminary data.</text>
</comment>